<keyword evidence="2" id="KW-1185">Reference proteome</keyword>
<protein>
    <submittedName>
        <fullName evidence="1">Uncharacterized protein</fullName>
    </submittedName>
</protein>
<dbReference type="Proteomes" id="UP000076858">
    <property type="component" value="Unassembled WGS sequence"/>
</dbReference>
<sequence>EYEAFMRDLLPILTDVGFKTEEIGQIQQGIWDDMVGGAIRAREEIARQMTALAIDIRTGIEQTINPAFQMSSRDLFAGQGLDTTQYARLLGLVSAAATGDEAALREMGNRLIYNLDPDNNPSTAGYIT</sequence>
<organism evidence="1 2">
    <name type="scientific">Daphnia magna</name>
    <dbReference type="NCBI Taxonomy" id="35525"/>
    <lineage>
        <taxon>Eukaryota</taxon>
        <taxon>Metazoa</taxon>
        <taxon>Ecdysozoa</taxon>
        <taxon>Arthropoda</taxon>
        <taxon>Crustacea</taxon>
        <taxon>Branchiopoda</taxon>
        <taxon>Diplostraca</taxon>
        <taxon>Cladocera</taxon>
        <taxon>Anomopoda</taxon>
        <taxon>Daphniidae</taxon>
        <taxon>Daphnia</taxon>
    </lineage>
</organism>
<reference evidence="1 2" key="1">
    <citation type="submission" date="2016-03" db="EMBL/GenBank/DDBJ databases">
        <title>EvidentialGene: Evidence-directed Construction of Genes on Genomes.</title>
        <authorList>
            <person name="Gilbert D.G."/>
            <person name="Choi J.-H."/>
            <person name="Mockaitis K."/>
            <person name="Colbourne J."/>
            <person name="Pfrender M."/>
        </authorList>
    </citation>
    <scope>NUCLEOTIDE SEQUENCE [LARGE SCALE GENOMIC DNA]</scope>
    <source>
        <strain evidence="1 2">Xinb3</strain>
        <tissue evidence="1">Complete organism</tissue>
    </source>
</reference>
<feature type="non-terminal residue" evidence="1">
    <location>
        <position position="128"/>
    </location>
</feature>
<name>A0A164G6G0_9CRUS</name>
<evidence type="ECO:0000313" key="1">
    <source>
        <dbReference type="EMBL" id="KZR98585.1"/>
    </source>
</evidence>
<feature type="non-terminal residue" evidence="1">
    <location>
        <position position="1"/>
    </location>
</feature>
<accession>A0A164G6G0</accession>
<dbReference type="AlphaFoldDB" id="A0A164G6G0"/>
<dbReference type="EMBL" id="LRGB01016504">
    <property type="protein sequence ID" value="KZR98585.1"/>
    <property type="molecule type" value="Genomic_DNA"/>
</dbReference>
<evidence type="ECO:0000313" key="2">
    <source>
        <dbReference type="Proteomes" id="UP000076858"/>
    </source>
</evidence>
<gene>
    <name evidence="1" type="ORF">APZ42_005924</name>
</gene>
<comment type="caution">
    <text evidence="1">The sequence shown here is derived from an EMBL/GenBank/DDBJ whole genome shotgun (WGS) entry which is preliminary data.</text>
</comment>
<proteinExistence type="predicted"/>